<dbReference type="EMBL" id="JAAITS010000005">
    <property type="protein sequence ID" value="NSG84324.1"/>
    <property type="molecule type" value="Genomic_DNA"/>
</dbReference>
<dbReference type="RefSeq" id="WP_148463226.1">
    <property type="nucleotide sequence ID" value="NZ_JAAITS010000005.1"/>
</dbReference>
<dbReference type="PANTHER" id="PTHR43245">
    <property type="entry name" value="BIFUNCTIONAL POLYMYXIN RESISTANCE PROTEIN ARNA"/>
    <property type="match status" value="1"/>
</dbReference>
<proteinExistence type="predicted"/>
<dbReference type="PANTHER" id="PTHR43245:SF58">
    <property type="entry name" value="BLL5923 PROTEIN"/>
    <property type="match status" value="1"/>
</dbReference>
<dbReference type="Proteomes" id="UP001644719">
    <property type="component" value="Unassembled WGS sequence"/>
</dbReference>
<dbReference type="Pfam" id="PF01370">
    <property type="entry name" value="Epimerase"/>
    <property type="match status" value="1"/>
</dbReference>
<dbReference type="InterPro" id="IPR001509">
    <property type="entry name" value="Epimerase_deHydtase"/>
</dbReference>
<reference evidence="2 3" key="1">
    <citation type="journal article" date="2020" name="Cell Host Microbe">
        <title>Functional and Genomic Variation between Human-Derived Isolates of Lachnospiraceae Reveals Inter- and Intra-Species Diversity.</title>
        <authorList>
            <person name="Sorbara M.T."/>
            <person name="Littmann E.R."/>
            <person name="Fontana E."/>
            <person name="Moody T.U."/>
            <person name="Kohout C.E."/>
            <person name="Gjonbalaj M."/>
            <person name="Eaton V."/>
            <person name="Seok R."/>
            <person name="Leiner I.M."/>
            <person name="Pamer E.G."/>
        </authorList>
    </citation>
    <scope>NUCLEOTIDE SEQUENCE [LARGE SCALE GENOMIC DNA]</scope>
    <source>
        <strain evidence="2 3">MSK.17.74</strain>
    </source>
</reference>
<evidence type="ECO:0000259" key="1">
    <source>
        <dbReference type="Pfam" id="PF01370"/>
    </source>
</evidence>
<organism evidence="2 3">
    <name type="scientific">Blautia faecis</name>
    <dbReference type="NCBI Taxonomy" id="871665"/>
    <lineage>
        <taxon>Bacteria</taxon>
        <taxon>Bacillati</taxon>
        <taxon>Bacillota</taxon>
        <taxon>Clostridia</taxon>
        <taxon>Lachnospirales</taxon>
        <taxon>Lachnospiraceae</taxon>
        <taxon>Blautia</taxon>
    </lineage>
</organism>
<dbReference type="SUPFAM" id="SSF51735">
    <property type="entry name" value="NAD(P)-binding Rossmann-fold domains"/>
    <property type="match status" value="1"/>
</dbReference>
<dbReference type="Gene3D" id="3.40.50.720">
    <property type="entry name" value="NAD(P)-binding Rossmann-like Domain"/>
    <property type="match status" value="1"/>
</dbReference>
<dbReference type="InterPro" id="IPR036291">
    <property type="entry name" value="NAD(P)-bd_dom_sf"/>
</dbReference>
<gene>
    <name evidence="2" type="ORF">G5B17_02470</name>
</gene>
<evidence type="ECO:0000313" key="2">
    <source>
        <dbReference type="EMBL" id="NSG84324.1"/>
    </source>
</evidence>
<feature type="domain" description="NAD-dependent epimerase/dehydratase" evidence="1">
    <location>
        <begin position="4"/>
        <end position="216"/>
    </location>
</feature>
<keyword evidence="3" id="KW-1185">Reference proteome</keyword>
<evidence type="ECO:0000313" key="3">
    <source>
        <dbReference type="Proteomes" id="UP001644719"/>
    </source>
</evidence>
<protein>
    <submittedName>
        <fullName evidence="2">NAD-dependent epimerase/dehydratase family protein</fullName>
    </submittedName>
</protein>
<dbReference type="InterPro" id="IPR050177">
    <property type="entry name" value="Lipid_A_modif_metabolic_enz"/>
</dbReference>
<comment type="caution">
    <text evidence="2">The sequence shown here is derived from an EMBL/GenBank/DDBJ whole genome shotgun (WGS) entry which is preliminary data.</text>
</comment>
<name>A0ABX2H4K6_9FIRM</name>
<accession>A0ABX2H4K6</accession>
<sequence>MIRILMLGGTGAIGESILSVIGNDVVYDITVTSRNKRKSLYANVHYLLGNANDFDFINTIEDNSFDVLIDFMNYRNEILKTNFSKLIRIAKQYVFLSSARVYDNSMPFIDESCSLLANTTENQSFKDSGTYAVKKAHQEKYVLKNGCNKVTIVRPYKTYSSDRLQLGEYEIKHWLNRIINDKPIVLNRGILDKYTALTDGVDVAKGIVELLGNEAALGQIFQVVTNEYMTWNDVLLLYSEILHKYSYKPVIYLADDTKEIDKLFEGGYQMPYDIMYNRRFHSANISKITQITYKSMKDGLQEAIALYLQNHTKGNYISTEYDNIVDWYIEYHDLVRWEDGLNA</sequence>